<gene>
    <name evidence="3" type="ORF">HMPREF1090_03175</name>
</gene>
<dbReference type="InterPro" id="IPR038987">
    <property type="entry name" value="MoeA-like"/>
</dbReference>
<dbReference type="CDD" id="cd03522">
    <property type="entry name" value="MoeA_like"/>
    <property type="match status" value="1"/>
</dbReference>
<reference evidence="3 4" key="1">
    <citation type="submission" date="2013-01" db="EMBL/GenBank/DDBJ databases">
        <title>The Genome Sequence of Clostridium clostridioforme 90A8.</title>
        <authorList>
            <consortium name="The Broad Institute Genome Sequencing Platform"/>
            <person name="Earl A."/>
            <person name="Ward D."/>
            <person name="Feldgarden M."/>
            <person name="Gevers D."/>
            <person name="Courvalin P."/>
            <person name="Lambert T."/>
            <person name="Walker B."/>
            <person name="Young S.K."/>
            <person name="Zeng Q."/>
            <person name="Gargeya S."/>
            <person name="Fitzgerald M."/>
            <person name="Haas B."/>
            <person name="Abouelleil A."/>
            <person name="Alvarado L."/>
            <person name="Arachchi H.M."/>
            <person name="Berlin A.M."/>
            <person name="Chapman S.B."/>
            <person name="Dewar J."/>
            <person name="Goldberg J."/>
            <person name="Griggs A."/>
            <person name="Gujja S."/>
            <person name="Hansen M."/>
            <person name="Howarth C."/>
            <person name="Imamovic A."/>
            <person name="Larimer J."/>
            <person name="McCowan C."/>
            <person name="Murphy C."/>
            <person name="Neiman D."/>
            <person name="Pearson M."/>
            <person name="Priest M."/>
            <person name="Roberts A."/>
            <person name="Saif S."/>
            <person name="Shea T."/>
            <person name="Sisk P."/>
            <person name="Sykes S."/>
            <person name="Wortman J."/>
            <person name="Nusbaum C."/>
            <person name="Birren B."/>
        </authorList>
    </citation>
    <scope>NUCLEOTIDE SEQUENCE [LARGE SCALE GENOMIC DNA]</scope>
    <source>
        <strain evidence="3 4">90A8</strain>
    </source>
</reference>
<protein>
    <recommendedName>
        <fullName evidence="1">Molybdopterin molybdenumtransferase</fullName>
        <ecNumber evidence="1">2.10.1.1</ecNumber>
    </recommendedName>
</protein>
<feature type="domain" description="MoaB/Mog" evidence="2">
    <location>
        <begin position="177"/>
        <end position="317"/>
    </location>
</feature>
<proteinExistence type="inferred from homology"/>
<sequence length="352" mass="38095">MKLIQTVDAEGTVLCHDITQIIKGVTKDAVFRKGHVVTREDIPVLLSVGKDQLYVWEKEDGMLHENDAAEILCDMCKGQNMERSQAKEGKIELTAACDGLLKVDNRGLKAVNGFGQMMIAARHGNFAVKKGDKLAGTRIIPLVIEEEKMEAAKRAAAEATGGCPILELKPFLHKKAGIVTTGNEVFYGRIQDTFTPVIRGKLSEFDTEVIDHVTWNDDDTKVTASILDMIQKGADVVVCTGGMSVDPDDKTPLAIRNTGADIVSYGAPVLPGAMFLLAYYQVRDGENPRTVAIMGLPGCVMYAKRTIFDLVLPRIMADDQVTADDLAALGQGGLCLNCPECTFPNCGFGKGM</sequence>
<dbReference type="GO" id="GO:0061599">
    <property type="term" value="F:molybdopterin molybdotransferase activity"/>
    <property type="evidence" value="ECO:0007669"/>
    <property type="project" value="UniProtKB-UniRule"/>
</dbReference>
<keyword evidence="1" id="KW-0479">Metal-binding</keyword>
<dbReference type="UniPathway" id="UPA00344"/>
<keyword evidence="1" id="KW-0808">Transferase</keyword>
<dbReference type="GO" id="GO:0006777">
    <property type="term" value="P:Mo-molybdopterin cofactor biosynthetic process"/>
    <property type="evidence" value="ECO:0007669"/>
    <property type="project" value="UniProtKB-UniRule"/>
</dbReference>
<dbReference type="Gene3D" id="3.40.980.10">
    <property type="entry name" value="MoaB/Mog-like domain"/>
    <property type="match status" value="1"/>
</dbReference>
<dbReference type="EMBL" id="AGYR01000036">
    <property type="protein sequence ID" value="ENZ12896.1"/>
    <property type="molecule type" value="Genomic_DNA"/>
</dbReference>
<dbReference type="GO" id="GO:0046872">
    <property type="term" value="F:metal ion binding"/>
    <property type="evidence" value="ECO:0007669"/>
    <property type="project" value="UniProtKB-UniRule"/>
</dbReference>
<dbReference type="PANTHER" id="PTHR10192">
    <property type="entry name" value="MOLYBDOPTERIN BIOSYNTHESIS PROTEIN"/>
    <property type="match status" value="1"/>
</dbReference>
<dbReference type="RefSeq" id="WP_002584308.1">
    <property type="nucleotide sequence ID" value="NZ_KB850978.1"/>
</dbReference>
<evidence type="ECO:0000259" key="2">
    <source>
        <dbReference type="SMART" id="SM00852"/>
    </source>
</evidence>
<name>A0A0E2H8C7_9FIRM</name>
<dbReference type="GeneID" id="57964266"/>
<keyword evidence="1" id="KW-0501">Molybdenum cofactor biosynthesis</keyword>
<dbReference type="Proteomes" id="UP000013085">
    <property type="component" value="Unassembled WGS sequence"/>
</dbReference>
<dbReference type="SUPFAM" id="SSF53218">
    <property type="entry name" value="Molybdenum cofactor biosynthesis proteins"/>
    <property type="match status" value="1"/>
</dbReference>
<comment type="cofactor">
    <cofactor evidence="1">
        <name>Mg(2+)</name>
        <dbReference type="ChEBI" id="CHEBI:18420"/>
    </cofactor>
</comment>
<organism evidence="3 4">
    <name type="scientific">[Clostridium] clostridioforme 90A8</name>
    <dbReference type="NCBI Taxonomy" id="999408"/>
    <lineage>
        <taxon>Bacteria</taxon>
        <taxon>Bacillati</taxon>
        <taxon>Bacillota</taxon>
        <taxon>Clostridia</taxon>
        <taxon>Lachnospirales</taxon>
        <taxon>Lachnospiraceae</taxon>
        <taxon>Enterocloster</taxon>
    </lineage>
</organism>
<accession>A0A0E2H8C7</accession>
<dbReference type="PATRIC" id="fig|999408.3.peg.3437"/>
<comment type="function">
    <text evidence="1">Catalyzes the insertion of molybdate into adenylated molybdopterin with the concomitant release of AMP.</text>
</comment>
<dbReference type="Pfam" id="PF00994">
    <property type="entry name" value="MoCF_biosynth"/>
    <property type="match status" value="1"/>
</dbReference>
<comment type="similarity">
    <text evidence="1">Belongs to the MoeA family.</text>
</comment>
<comment type="caution">
    <text evidence="3">The sequence shown here is derived from an EMBL/GenBank/DDBJ whole genome shotgun (WGS) entry which is preliminary data.</text>
</comment>
<dbReference type="HOGENOM" id="CLU_068847_1_0_9"/>
<dbReference type="SMART" id="SM00852">
    <property type="entry name" value="MoCF_biosynth"/>
    <property type="match status" value="1"/>
</dbReference>
<dbReference type="EC" id="2.10.1.1" evidence="1"/>
<comment type="catalytic activity">
    <reaction evidence="1">
        <text>adenylyl-molybdopterin + molybdate = Mo-molybdopterin + AMP + H(+)</text>
        <dbReference type="Rhea" id="RHEA:35047"/>
        <dbReference type="ChEBI" id="CHEBI:15378"/>
        <dbReference type="ChEBI" id="CHEBI:36264"/>
        <dbReference type="ChEBI" id="CHEBI:62727"/>
        <dbReference type="ChEBI" id="CHEBI:71302"/>
        <dbReference type="ChEBI" id="CHEBI:456215"/>
    </reaction>
</comment>
<evidence type="ECO:0000313" key="4">
    <source>
        <dbReference type="Proteomes" id="UP000013085"/>
    </source>
</evidence>
<keyword evidence="1" id="KW-0460">Magnesium</keyword>
<dbReference type="InterPro" id="IPR001453">
    <property type="entry name" value="MoaB/Mog_dom"/>
</dbReference>
<evidence type="ECO:0000256" key="1">
    <source>
        <dbReference type="RuleBase" id="RU365090"/>
    </source>
</evidence>
<comment type="pathway">
    <text evidence="1">Cofactor biosynthesis; molybdopterin biosynthesis.</text>
</comment>
<keyword evidence="1" id="KW-0500">Molybdenum</keyword>
<dbReference type="AlphaFoldDB" id="A0A0E2H8C7"/>
<dbReference type="InterPro" id="IPR036425">
    <property type="entry name" value="MoaB/Mog-like_dom_sf"/>
</dbReference>
<dbReference type="PANTHER" id="PTHR10192:SF28">
    <property type="entry name" value="MOLYBDOPTERIN MOLYBDENUMTRANSFERASE"/>
    <property type="match status" value="1"/>
</dbReference>
<evidence type="ECO:0000313" key="3">
    <source>
        <dbReference type="EMBL" id="ENZ12896.1"/>
    </source>
</evidence>
<dbReference type="GO" id="GO:0005829">
    <property type="term" value="C:cytosol"/>
    <property type="evidence" value="ECO:0007669"/>
    <property type="project" value="TreeGrafter"/>
</dbReference>